<dbReference type="InterPro" id="IPR054264">
    <property type="entry name" value="PBP2"/>
</dbReference>
<reference evidence="2 3" key="1">
    <citation type="submission" date="2018-06" db="EMBL/GenBank/DDBJ databases">
        <title>Extensive metabolic versatility and redundancy in microbially diverse, dynamic hydrothermal sediments.</title>
        <authorList>
            <person name="Dombrowski N."/>
            <person name="Teske A."/>
            <person name="Baker B.J."/>
        </authorList>
    </citation>
    <scope>NUCLEOTIDE SEQUENCE [LARGE SCALE GENOMIC DNA]</scope>
    <source>
        <strain evidence="2">B30_G17</strain>
    </source>
</reference>
<organism evidence="2 3">
    <name type="scientific">Thermoproteota archaeon</name>
    <dbReference type="NCBI Taxonomy" id="2056631"/>
    <lineage>
        <taxon>Archaea</taxon>
        <taxon>Thermoproteota</taxon>
    </lineage>
</organism>
<keyword evidence="1" id="KW-0175">Coiled coil</keyword>
<protein>
    <submittedName>
        <fullName evidence="2">Uncharacterized protein</fullName>
    </submittedName>
</protein>
<comment type="caution">
    <text evidence="2">The sequence shown here is derived from an EMBL/GenBank/DDBJ whole genome shotgun (WGS) entry which is preliminary data.</text>
</comment>
<dbReference type="Proteomes" id="UP000281962">
    <property type="component" value="Unassembled WGS sequence"/>
</dbReference>
<dbReference type="EMBL" id="QMQY01000039">
    <property type="protein sequence ID" value="RLE50877.1"/>
    <property type="molecule type" value="Genomic_DNA"/>
</dbReference>
<dbReference type="AlphaFoldDB" id="A0A497EUF9"/>
<dbReference type="Pfam" id="PF22511">
    <property type="entry name" value="PBP2"/>
    <property type="match status" value="1"/>
</dbReference>
<feature type="coiled-coil region" evidence="1">
    <location>
        <begin position="80"/>
        <end position="116"/>
    </location>
</feature>
<evidence type="ECO:0000313" key="3">
    <source>
        <dbReference type="Proteomes" id="UP000281962"/>
    </source>
</evidence>
<name>A0A497EUF9_9CREN</name>
<proteinExistence type="predicted"/>
<gene>
    <name evidence="2" type="ORF">DRJ21_01250</name>
</gene>
<evidence type="ECO:0000313" key="2">
    <source>
        <dbReference type="EMBL" id="RLE50877.1"/>
    </source>
</evidence>
<evidence type="ECO:0000256" key="1">
    <source>
        <dbReference type="SAM" id="Coils"/>
    </source>
</evidence>
<accession>A0A497EUF9</accession>
<sequence length="235" mass="26589">MSNYYQKILEELVKFIKNKGGQASFEELLKWAEENDIGTITLSIALNDLIEEGIISAPEGFLEPEGILTAYPIPKTVEIAREIETIKEEVKGEVEAEELKEVEEIKREEAVKVEEEAEIIPIEEAEGKFEAIEVAEETSPETAEAELKPEVKHEAEKPIDLEEDLNKAIEYLNEYWSVGVIRFLEDLKLLGVSKPDAILKKLIDLGYVTYSPIGVVNATNKLPKIYRPKKLTEFI</sequence>